<proteinExistence type="inferred from homology"/>
<dbReference type="OMA" id="WLYVDGD"/>
<name>A0A3S9QCZ1_MORCA</name>
<dbReference type="Proteomes" id="UP000280228">
    <property type="component" value="Chromosome"/>
</dbReference>
<gene>
    <name evidence="4" type="ORF">EJK53_1286</name>
</gene>
<dbReference type="InterPro" id="IPR032710">
    <property type="entry name" value="NTF2-like_dom_sf"/>
</dbReference>
<comment type="similarity">
    <text evidence="1 2">Belongs to the UPF0225 family.</text>
</comment>
<evidence type="ECO:0000313" key="4">
    <source>
        <dbReference type="EMBL" id="AZQ92550.1"/>
    </source>
</evidence>
<sequence length="162" mass="18410">MIKVDDNCPCGSLKCYTHCCHRYHGGDEFAPTAECLMRSRYSAFVYQNIDYIVQTTLPALQPLLDVAALKAWAEQTWWTYLKIISTTPKIGKRHAQVHFCAYFEELGVQGCHNERSAFVKINENGQNRWYFLDPTLPITLSGKQPCLCGSGEKFKACCGKFL</sequence>
<feature type="domain" description="YchJ-like middle NTF2-like" evidence="3">
    <location>
        <begin position="32"/>
        <end position="133"/>
    </location>
</feature>
<evidence type="ECO:0000313" key="5">
    <source>
        <dbReference type="Proteomes" id="UP000280228"/>
    </source>
</evidence>
<dbReference type="Gene3D" id="3.10.450.50">
    <property type="match status" value="1"/>
</dbReference>
<dbReference type="InterPro" id="IPR048469">
    <property type="entry name" value="YchJ-like_M"/>
</dbReference>
<dbReference type="SUPFAM" id="SSF54427">
    <property type="entry name" value="NTF2-like"/>
    <property type="match status" value="1"/>
</dbReference>
<evidence type="ECO:0000259" key="3">
    <source>
        <dbReference type="Pfam" id="PF17775"/>
    </source>
</evidence>
<dbReference type="AlphaFoldDB" id="A0A3S9QCZ1"/>
<dbReference type="RefSeq" id="WP_013108021.1">
    <property type="nucleotide sequence ID" value="NZ_CP010900.1"/>
</dbReference>
<dbReference type="PANTHER" id="PTHR33747">
    <property type="entry name" value="UPF0225 PROTEIN SCO1677"/>
    <property type="match status" value="1"/>
</dbReference>
<dbReference type="InterPro" id="IPR004027">
    <property type="entry name" value="SEC_C_motif"/>
</dbReference>
<accession>A0A3S9QCZ1</accession>
<dbReference type="InterPro" id="IPR023006">
    <property type="entry name" value="YchJ-like"/>
</dbReference>
<dbReference type="Pfam" id="PF17775">
    <property type="entry name" value="YchJ_M-like"/>
    <property type="match status" value="1"/>
</dbReference>
<dbReference type="NCBIfam" id="NF002486">
    <property type="entry name" value="PRK01752.1"/>
    <property type="match status" value="1"/>
</dbReference>
<organism evidence="4 5">
    <name type="scientific">Moraxella catarrhalis</name>
    <name type="common">Branhamella catarrhalis</name>
    <dbReference type="NCBI Taxonomy" id="480"/>
    <lineage>
        <taxon>Bacteria</taxon>
        <taxon>Pseudomonadati</taxon>
        <taxon>Pseudomonadota</taxon>
        <taxon>Gammaproteobacteria</taxon>
        <taxon>Moraxellales</taxon>
        <taxon>Moraxellaceae</taxon>
        <taxon>Moraxella</taxon>
    </lineage>
</organism>
<dbReference type="PANTHER" id="PTHR33747:SF1">
    <property type="entry name" value="ADENYLATE CYCLASE-ASSOCIATED CAP C-TERMINAL DOMAIN-CONTAINING PROTEIN"/>
    <property type="match status" value="1"/>
</dbReference>
<dbReference type="SUPFAM" id="SSF103642">
    <property type="entry name" value="Sec-C motif"/>
    <property type="match status" value="1"/>
</dbReference>
<dbReference type="Pfam" id="PF02810">
    <property type="entry name" value="SEC-C"/>
    <property type="match status" value="1"/>
</dbReference>
<evidence type="ECO:0000256" key="2">
    <source>
        <dbReference type="HAMAP-Rule" id="MF_00612"/>
    </source>
</evidence>
<dbReference type="HAMAP" id="MF_00612">
    <property type="entry name" value="UPF0225"/>
    <property type="match status" value="1"/>
</dbReference>
<protein>
    <recommendedName>
        <fullName evidence="2">UPF0225 protein EJK53_1286</fullName>
    </recommendedName>
</protein>
<evidence type="ECO:0000256" key="1">
    <source>
        <dbReference type="ARBA" id="ARBA00010839"/>
    </source>
</evidence>
<reference evidence="4 5" key="1">
    <citation type="submission" date="2018-12" db="EMBL/GenBank/DDBJ databases">
        <title>Persistence of Moraxella catarrhalis in Chronic Obstructive Pulmonary Disease and Regulation of the Hag/MID Adhesin.</title>
        <authorList>
            <person name="Murphy T."/>
            <person name="Zhao X."/>
            <person name="Vyas G."/>
            <person name="Aluvathingal J."/>
            <person name="Nadendla S."/>
            <person name="Tallon L."/>
            <person name="Tettelin H."/>
        </authorList>
    </citation>
    <scope>NUCLEOTIDE SEQUENCE [LARGE SCALE GENOMIC DNA]</scope>
    <source>
        <strain evidence="4 5">46P58B1</strain>
    </source>
</reference>
<dbReference type="EMBL" id="CP034662">
    <property type="protein sequence ID" value="AZQ92550.1"/>
    <property type="molecule type" value="Genomic_DNA"/>
</dbReference>